<dbReference type="SUPFAM" id="SSF51011">
    <property type="entry name" value="Glycosyl hydrolase domain"/>
    <property type="match status" value="1"/>
</dbReference>
<accession>A0A817TLP5</accession>
<evidence type="ECO:0000256" key="7">
    <source>
        <dbReference type="ARBA" id="ARBA00023295"/>
    </source>
</evidence>
<proteinExistence type="inferred from homology"/>
<evidence type="ECO:0000256" key="9">
    <source>
        <dbReference type="SAM" id="SignalP"/>
    </source>
</evidence>
<dbReference type="SUPFAM" id="SSF51445">
    <property type="entry name" value="(Trans)glycosidases"/>
    <property type="match status" value="1"/>
</dbReference>
<dbReference type="InterPro" id="IPR017853">
    <property type="entry name" value="GH"/>
</dbReference>
<dbReference type="GO" id="GO:0004557">
    <property type="term" value="F:alpha-galactosidase activity"/>
    <property type="evidence" value="ECO:0007669"/>
    <property type="project" value="UniProtKB-EC"/>
</dbReference>
<dbReference type="Gene3D" id="3.20.20.70">
    <property type="entry name" value="Aldolase class I"/>
    <property type="match status" value="1"/>
</dbReference>
<dbReference type="PANTHER" id="PTHR11452">
    <property type="entry name" value="ALPHA-GALACTOSIDASE/ALPHA-N-ACETYLGALACTOSAMINIDASE"/>
    <property type="match status" value="1"/>
</dbReference>
<keyword evidence="5 8" id="KW-0378">Hydrolase</keyword>
<comment type="subunit">
    <text evidence="8">Homodimer.</text>
</comment>
<keyword evidence="6 8" id="KW-1015">Disulfide bond</keyword>
<evidence type="ECO:0000256" key="1">
    <source>
        <dbReference type="ARBA" id="ARBA00001255"/>
    </source>
</evidence>
<evidence type="ECO:0000256" key="2">
    <source>
        <dbReference type="ARBA" id="ARBA00009743"/>
    </source>
</evidence>
<feature type="signal peptide" evidence="9">
    <location>
        <begin position="1"/>
        <end position="18"/>
    </location>
</feature>
<dbReference type="InterPro" id="IPR041233">
    <property type="entry name" value="Melibiase_C"/>
</dbReference>
<comment type="catalytic activity">
    <reaction evidence="1">
        <text>Hydrolysis of terminal, non-reducing alpha-D-galactose residues in alpha-D-galactosides, including galactose oligosaccharides, galactomannans and galactolipids.</text>
        <dbReference type="EC" id="3.2.1.22"/>
    </reaction>
</comment>
<gene>
    <name evidence="11" type="ORF">GRG538_LOCUS1938</name>
</gene>
<feature type="chain" id="PRO_5032596640" description="Alpha-galactosidase" evidence="9">
    <location>
        <begin position="19"/>
        <end position="235"/>
    </location>
</feature>
<dbReference type="PANTHER" id="PTHR11452:SF75">
    <property type="entry name" value="ALPHA-GALACTOSIDASE MEL1"/>
    <property type="match status" value="1"/>
</dbReference>
<dbReference type="AlphaFoldDB" id="A0A817TLP5"/>
<feature type="domain" description="Alpha galactosidase C-terminal" evidence="10">
    <location>
        <begin position="156"/>
        <end position="232"/>
    </location>
</feature>
<evidence type="ECO:0000256" key="4">
    <source>
        <dbReference type="ARBA" id="ARBA00022729"/>
    </source>
</evidence>
<dbReference type="PROSITE" id="PS50231">
    <property type="entry name" value="RICIN_B_LECTIN"/>
    <property type="match status" value="1"/>
</dbReference>
<dbReference type="InterPro" id="IPR013785">
    <property type="entry name" value="Aldolase_TIM"/>
</dbReference>
<dbReference type="FunFam" id="2.60.40.1180:FF:000008">
    <property type="entry name" value="Alpha-galactosidase"/>
    <property type="match status" value="1"/>
</dbReference>
<dbReference type="GO" id="GO:0005975">
    <property type="term" value="P:carbohydrate metabolic process"/>
    <property type="evidence" value="ECO:0007669"/>
    <property type="project" value="InterPro"/>
</dbReference>
<organism evidence="11 12">
    <name type="scientific">Rotaria socialis</name>
    <dbReference type="NCBI Taxonomy" id="392032"/>
    <lineage>
        <taxon>Eukaryota</taxon>
        <taxon>Metazoa</taxon>
        <taxon>Spiralia</taxon>
        <taxon>Gnathifera</taxon>
        <taxon>Rotifera</taxon>
        <taxon>Eurotatoria</taxon>
        <taxon>Bdelloidea</taxon>
        <taxon>Philodinida</taxon>
        <taxon>Philodinidae</taxon>
        <taxon>Rotaria</taxon>
    </lineage>
</organism>
<dbReference type="PRINTS" id="PR00740">
    <property type="entry name" value="GLHYDRLASE27"/>
</dbReference>
<sequence length="235" mass="25993">MTFLKLVALLLFIADSNQLNNGLGRTPQMGWNSWNHFGCNINEKLIQQTADTIVATGLAAAGYQYVNMDDCWQVSRDSQGTIQADPNAFPSGIPALVDYVQSRKLKFGLLDVYDFDGPSVDAFSCNKQDNQAWLWSPNDGTVRSKHNGECLTLKANLEVWAGPLVNGSQAVVLLNRNDFGSESITVNWQDIGFPVDHSAVVRDLWARKDIGTFTGNYTSPKIDYHSVTMLKITLS</sequence>
<dbReference type="Proteomes" id="UP000663872">
    <property type="component" value="Unassembled WGS sequence"/>
</dbReference>
<dbReference type="Pfam" id="PF16499">
    <property type="entry name" value="Melibiase_2"/>
    <property type="match status" value="1"/>
</dbReference>
<comment type="caution">
    <text evidence="11">The sequence shown here is derived from an EMBL/GenBank/DDBJ whole genome shotgun (WGS) entry which is preliminary data.</text>
</comment>
<evidence type="ECO:0000259" key="10">
    <source>
        <dbReference type="Pfam" id="PF17801"/>
    </source>
</evidence>
<evidence type="ECO:0000256" key="3">
    <source>
        <dbReference type="ARBA" id="ARBA00012755"/>
    </source>
</evidence>
<protein>
    <recommendedName>
        <fullName evidence="3 8">Alpha-galactosidase</fullName>
        <ecNumber evidence="8">3.2.1.-</ecNumber>
    </recommendedName>
</protein>
<dbReference type="InterPro" id="IPR000111">
    <property type="entry name" value="Glyco_hydro_27/36_CS"/>
</dbReference>
<evidence type="ECO:0000256" key="6">
    <source>
        <dbReference type="ARBA" id="ARBA00023157"/>
    </source>
</evidence>
<dbReference type="CDD" id="cd00161">
    <property type="entry name" value="beta-trefoil_Ricin-like"/>
    <property type="match status" value="1"/>
</dbReference>
<dbReference type="EMBL" id="CAJNYT010000048">
    <property type="protein sequence ID" value="CAF3315838.1"/>
    <property type="molecule type" value="Genomic_DNA"/>
</dbReference>
<dbReference type="InterPro" id="IPR013780">
    <property type="entry name" value="Glyco_hydro_b"/>
</dbReference>
<dbReference type="InterPro" id="IPR002241">
    <property type="entry name" value="Glyco_hydro_27"/>
</dbReference>
<dbReference type="EC" id="3.2.1.-" evidence="8"/>
<dbReference type="Pfam" id="PF17801">
    <property type="entry name" value="Melibiase_C"/>
    <property type="match status" value="1"/>
</dbReference>
<dbReference type="PROSITE" id="PS00512">
    <property type="entry name" value="ALPHA_GALACTOSIDASE"/>
    <property type="match status" value="1"/>
</dbReference>
<evidence type="ECO:0000256" key="8">
    <source>
        <dbReference type="RuleBase" id="RU361168"/>
    </source>
</evidence>
<comment type="similarity">
    <text evidence="2 8">Belongs to the glycosyl hydrolase 27 family.</text>
</comment>
<evidence type="ECO:0000313" key="12">
    <source>
        <dbReference type="Proteomes" id="UP000663872"/>
    </source>
</evidence>
<keyword evidence="7 8" id="KW-0326">Glycosidase</keyword>
<evidence type="ECO:0000313" key="11">
    <source>
        <dbReference type="EMBL" id="CAF3315838.1"/>
    </source>
</evidence>
<evidence type="ECO:0000256" key="5">
    <source>
        <dbReference type="ARBA" id="ARBA00022801"/>
    </source>
</evidence>
<name>A0A817TLP5_9BILA</name>
<dbReference type="Gene3D" id="2.60.40.1180">
    <property type="entry name" value="Golgi alpha-mannosidase II"/>
    <property type="match status" value="1"/>
</dbReference>
<keyword evidence="4 9" id="KW-0732">Signal</keyword>
<reference evidence="11" key="1">
    <citation type="submission" date="2021-02" db="EMBL/GenBank/DDBJ databases">
        <authorList>
            <person name="Nowell W R."/>
        </authorList>
    </citation>
    <scope>NUCLEOTIDE SEQUENCE</scope>
</reference>